<protein>
    <submittedName>
        <fullName evidence="1">Uncharacterized protein</fullName>
    </submittedName>
</protein>
<evidence type="ECO:0000313" key="1">
    <source>
        <dbReference type="EMBL" id="VXC30383.1"/>
    </source>
</evidence>
<proteinExistence type="predicted"/>
<dbReference type="AlphaFoldDB" id="A0A653XJV6"/>
<gene>
    <name evidence="1" type="ORF">MARI151_60611</name>
</gene>
<name>A0A653XJV6_9FLAO</name>
<evidence type="ECO:0000313" key="2">
    <source>
        <dbReference type="Proteomes" id="UP000430202"/>
    </source>
</evidence>
<sequence>MVIAINFFMMMYLGYAQMLPLNVHEVVKIAKIYIDFIGNKLDFFLLIIKTDLKLAVYKS</sequence>
<dbReference type="EMBL" id="CABWLR010000006">
    <property type="protein sequence ID" value="VXC30383.1"/>
    <property type="molecule type" value="Genomic_DNA"/>
</dbReference>
<accession>A0A653XJV6</accession>
<dbReference type="Proteomes" id="UP000430202">
    <property type="component" value="Unassembled WGS sequence"/>
</dbReference>
<keyword evidence="2" id="KW-1185">Reference proteome</keyword>
<reference evidence="1 2" key="1">
    <citation type="submission" date="2019-10" db="EMBL/GenBank/DDBJ databases">
        <authorList>
            <person name="Karimi E."/>
        </authorList>
    </citation>
    <scope>NUCLEOTIDE SEQUENCE [LARGE SCALE GENOMIC DNA]</scope>
    <source>
        <strain evidence="1">Maribacter sp. 151</strain>
    </source>
</reference>
<organism evidence="1 2">
    <name type="scientific">Maribacter litoralis</name>
    <dbReference type="NCBI Taxonomy" id="2059726"/>
    <lineage>
        <taxon>Bacteria</taxon>
        <taxon>Pseudomonadati</taxon>
        <taxon>Bacteroidota</taxon>
        <taxon>Flavobacteriia</taxon>
        <taxon>Flavobacteriales</taxon>
        <taxon>Flavobacteriaceae</taxon>
        <taxon>Maribacter</taxon>
    </lineage>
</organism>